<protein>
    <recommendedName>
        <fullName evidence="9">C2H2-type domain-containing protein</fullName>
    </recommendedName>
</protein>
<evidence type="ECO:0000313" key="11">
    <source>
        <dbReference type="Proteomes" id="UP000479190"/>
    </source>
</evidence>
<evidence type="ECO:0000256" key="3">
    <source>
        <dbReference type="ARBA" id="ARBA00022737"/>
    </source>
</evidence>
<feature type="region of interest" description="Disordered" evidence="8">
    <location>
        <begin position="350"/>
        <end position="385"/>
    </location>
</feature>
<evidence type="ECO:0000256" key="4">
    <source>
        <dbReference type="ARBA" id="ARBA00022771"/>
    </source>
</evidence>
<reference evidence="10 11" key="1">
    <citation type="submission" date="2020-02" db="EMBL/GenBank/DDBJ databases">
        <authorList>
            <person name="Ferguson B K."/>
        </authorList>
    </citation>
    <scope>NUCLEOTIDE SEQUENCE [LARGE SCALE GENOMIC DNA]</scope>
</reference>
<keyword evidence="2" id="KW-0479">Metal-binding</keyword>
<keyword evidence="4 7" id="KW-0863">Zinc-finger</keyword>
<organism evidence="10 11">
    <name type="scientific">Trichogramma brassicae</name>
    <dbReference type="NCBI Taxonomy" id="86971"/>
    <lineage>
        <taxon>Eukaryota</taxon>
        <taxon>Metazoa</taxon>
        <taxon>Ecdysozoa</taxon>
        <taxon>Arthropoda</taxon>
        <taxon>Hexapoda</taxon>
        <taxon>Insecta</taxon>
        <taxon>Pterygota</taxon>
        <taxon>Neoptera</taxon>
        <taxon>Endopterygota</taxon>
        <taxon>Hymenoptera</taxon>
        <taxon>Apocrita</taxon>
        <taxon>Proctotrupomorpha</taxon>
        <taxon>Chalcidoidea</taxon>
        <taxon>Trichogrammatidae</taxon>
        <taxon>Trichogramma</taxon>
    </lineage>
</organism>
<evidence type="ECO:0000256" key="1">
    <source>
        <dbReference type="ARBA" id="ARBA00004123"/>
    </source>
</evidence>
<dbReference type="PANTHER" id="PTHR24406">
    <property type="entry name" value="TRANSCRIPTIONAL REPRESSOR CTCFL-RELATED"/>
    <property type="match status" value="1"/>
</dbReference>
<keyword evidence="6" id="KW-0539">Nucleus</keyword>
<dbReference type="Gene3D" id="3.30.160.60">
    <property type="entry name" value="Classic Zinc Finger"/>
    <property type="match status" value="1"/>
</dbReference>
<name>A0A6H5HYT6_9HYME</name>
<dbReference type="GO" id="GO:0005634">
    <property type="term" value="C:nucleus"/>
    <property type="evidence" value="ECO:0007669"/>
    <property type="project" value="UniProtKB-SubCell"/>
</dbReference>
<dbReference type="InterPro" id="IPR036236">
    <property type="entry name" value="Znf_C2H2_sf"/>
</dbReference>
<sequence length="592" mass="65231">MTAATPNYLWKFVGPCRVCTTTRPRPWPSTFASCAAAASRARARSASINATAVKIDSNNSSSNIDSSSNNSKLDFPVSYVKKFISVARASVGIDGPIVRALDWPYAASATESFPITTSSVAIDESEKMSLTRRSRQMPTTTTTTTTTAAAAAAAAAAAIVNNSIMDSPCYSCTKCGNAYGRLHSLNRHLRLLRLSSAASPAAGFRDTGRGALPVSALQHHLLAQKQSAQSSQVPVRPEAALQLPLLRLQNQALAQREDPRATTAPQQEGLRGRCFAGFRHVTSLSVDECAEENRPKARPGQAAVPLSQLPEQFYVRARPAATRQVRLPANAALQVPLLLVHIQVAVQHVQSRAPQSQGPGRLLPRRDERRGRRHDHSRGRSGGTSTLRFRWQSSLPIAMRTSSKFRTTMMLYFLTCMKIFDLIKTSKNFSNTVQLPENIYIILSSSVLYAIVVINKIKLCHNSPTPPEQQPPALQDDDDDLSMFGTYSLIEPFIKIETSHDQDGSSSDGQLIIEGDPIAVILDPTHPNVCGKCGKAYKHNSHLVQHEKYECQQPPRFGCMYCPYRSKRKTDIRRHIRIKHQDKDCEYDMQAV</sequence>
<dbReference type="SUPFAM" id="SSF57667">
    <property type="entry name" value="beta-beta-alpha zinc fingers"/>
    <property type="match status" value="1"/>
</dbReference>
<evidence type="ECO:0000256" key="5">
    <source>
        <dbReference type="ARBA" id="ARBA00022833"/>
    </source>
</evidence>
<dbReference type="OrthoDB" id="10004641at2759"/>
<evidence type="ECO:0000256" key="2">
    <source>
        <dbReference type="ARBA" id="ARBA00022723"/>
    </source>
</evidence>
<evidence type="ECO:0000256" key="7">
    <source>
        <dbReference type="PROSITE-ProRule" id="PRU00042"/>
    </source>
</evidence>
<evidence type="ECO:0000259" key="9">
    <source>
        <dbReference type="PROSITE" id="PS50157"/>
    </source>
</evidence>
<dbReference type="AlphaFoldDB" id="A0A6H5HYT6"/>
<dbReference type="InterPro" id="IPR013087">
    <property type="entry name" value="Znf_C2H2_type"/>
</dbReference>
<dbReference type="Pfam" id="PF00096">
    <property type="entry name" value="zf-C2H2"/>
    <property type="match status" value="1"/>
</dbReference>
<evidence type="ECO:0000313" key="10">
    <source>
        <dbReference type="EMBL" id="CAB0028150.1"/>
    </source>
</evidence>
<feature type="domain" description="C2H2-type" evidence="9">
    <location>
        <begin position="170"/>
        <end position="200"/>
    </location>
</feature>
<proteinExistence type="predicted"/>
<keyword evidence="5" id="KW-0862">Zinc</keyword>
<keyword evidence="3" id="KW-0677">Repeat</keyword>
<dbReference type="InterPro" id="IPR050888">
    <property type="entry name" value="ZnF_C2H2-type_TF"/>
</dbReference>
<dbReference type="PROSITE" id="PS50157">
    <property type="entry name" value="ZINC_FINGER_C2H2_2"/>
    <property type="match status" value="2"/>
</dbReference>
<evidence type="ECO:0000256" key="8">
    <source>
        <dbReference type="SAM" id="MobiDB-lite"/>
    </source>
</evidence>
<comment type="subcellular location">
    <subcellularLocation>
        <location evidence="1">Nucleus</location>
    </subcellularLocation>
</comment>
<gene>
    <name evidence="10" type="ORF">TBRA_LOCUS369</name>
</gene>
<dbReference type="GO" id="GO:0008270">
    <property type="term" value="F:zinc ion binding"/>
    <property type="evidence" value="ECO:0007669"/>
    <property type="project" value="UniProtKB-KW"/>
</dbReference>
<dbReference type="Proteomes" id="UP000479190">
    <property type="component" value="Unassembled WGS sequence"/>
</dbReference>
<keyword evidence="11" id="KW-1185">Reference proteome</keyword>
<accession>A0A6H5HYT6</accession>
<evidence type="ECO:0000256" key="6">
    <source>
        <dbReference type="ARBA" id="ARBA00023242"/>
    </source>
</evidence>
<feature type="domain" description="C2H2-type" evidence="9">
    <location>
        <begin position="528"/>
        <end position="555"/>
    </location>
</feature>
<dbReference type="EMBL" id="CADCXV010000080">
    <property type="protein sequence ID" value="CAB0028150.1"/>
    <property type="molecule type" value="Genomic_DNA"/>
</dbReference>
<dbReference type="SMART" id="SM00355">
    <property type="entry name" value="ZnF_C2H2"/>
    <property type="match status" value="3"/>
</dbReference>